<keyword evidence="3" id="KW-1185">Reference proteome</keyword>
<reference evidence="2 3" key="1">
    <citation type="journal article" date="2015" name="Plant Cell">
        <title>Oil accumulation by the oleaginous diatom Fistulifera solaris as revealed by the genome and transcriptome.</title>
        <authorList>
            <person name="Tanaka T."/>
            <person name="Maeda Y."/>
            <person name="Veluchamy A."/>
            <person name="Tanaka M."/>
            <person name="Abida H."/>
            <person name="Marechal E."/>
            <person name="Bowler C."/>
            <person name="Muto M."/>
            <person name="Sunaga Y."/>
            <person name="Tanaka M."/>
            <person name="Yoshino T."/>
            <person name="Taniguchi T."/>
            <person name="Fukuda Y."/>
            <person name="Nemoto M."/>
            <person name="Matsumoto M."/>
            <person name="Wong P.S."/>
            <person name="Aburatani S."/>
            <person name="Fujibuchi W."/>
        </authorList>
    </citation>
    <scope>NUCLEOTIDE SEQUENCE [LARGE SCALE GENOMIC DNA]</scope>
    <source>
        <strain evidence="2 3">JPCC DA0580</strain>
    </source>
</reference>
<proteinExistence type="predicted"/>
<accession>A0A1Z5K1D9</accession>
<dbReference type="Proteomes" id="UP000198406">
    <property type="component" value="Unassembled WGS sequence"/>
</dbReference>
<feature type="region of interest" description="Disordered" evidence="1">
    <location>
        <begin position="1"/>
        <end position="26"/>
    </location>
</feature>
<dbReference type="InterPro" id="IPR036047">
    <property type="entry name" value="F-box-like_dom_sf"/>
</dbReference>
<evidence type="ECO:0000256" key="1">
    <source>
        <dbReference type="SAM" id="MobiDB-lite"/>
    </source>
</evidence>
<dbReference type="AlphaFoldDB" id="A0A1Z5K1D9"/>
<dbReference type="EMBL" id="BDSP01000141">
    <property type="protein sequence ID" value="GAX19962.1"/>
    <property type="molecule type" value="Genomic_DNA"/>
</dbReference>
<evidence type="ECO:0008006" key="4">
    <source>
        <dbReference type="Google" id="ProtNLM"/>
    </source>
</evidence>
<gene>
    <name evidence="2" type="ORF">FisN_1Lh566</name>
</gene>
<protein>
    <recommendedName>
        <fullName evidence="4">F-box domain-containing protein</fullName>
    </recommendedName>
</protein>
<comment type="caution">
    <text evidence="2">The sequence shown here is derived from an EMBL/GenBank/DDBJ whole genome shotgun (WGS) entry which is preliminary data.</text>
</comment>
<dbReference type="SUPFAM" id="SSF81383">
    <property type="entry name" value="F-box domain"/>
    <property type="match status" value="1"/>
</dbReference>
<organism evidence="2 3">
    <name type="scientific">Fistulifera solaris</name>
    <name type="common">Oleaginous diatom</name>
    <dbReference type="NCBI Taxonomy" id="1519565"/>
    <lineage>
        <taxon>Eukaryota</taxon>
        <taxon>Sar</taxon>
        <taxon>Stramenopiles</taxon>
        <taxon>Ochrophyta</taxon>
        <taxon>Bacillariophyta</taxon>
        <taxon>Bacillariophyceae</taxon>
        <taxon>Bacillariophycidae</taxon>
        <taxon>Naviculales</taxon>
        <taxon>Naviculaceae</taxon>
        <taxon>Fistulifera</taxon>
    </lineage>
</organism>
<sequence>MESSPGPSGGWYSRLQSGGHPPSVAAKNTACSSLPRFPFLELTEELQHHVLSFIADAPFESLGNEDANATLTGVLPLVSKHFQKISRSNLLWKAAFYRAIESDDVWKRAARNRSLQIPSRSGNDDVDFRSLYRRLYHEEIAFAGPVFVMGMEDEEIPERYSLYLFEPRYRLMVERLLNIHDEWQRNANANEDSGSCPPLYFLHAHRGLGCQGGQPCVALLVEIIRCMGMPTGHYDVTLQVNAIVRLERFWIEPNTGHLYHAYGRKIQLV</sequence>
<evidence type="ECO:0000313" key="3">
    <source>
        <dbReference type="Proteomes" id="UP000198406"/>
    </source>
</evidence>
<evidence type="ECO:0000313" key="2">
    <source>
        <dbReference type="EMBL" id="GAX19962.1"/>
    </source>
</evidence>
<dbReference type="OrthoDB" id="45613at2759"/>
<name>A0A1Z5K1D9_FISSO</name>
<dbReference type="InParanoid" id="A0A1Z5K1D9"/>